<dbReference type="KEGG" id="vg:80541020"/>
<organism evidence="2 3">
    <name type="scientific">Nymphaea alba virus 1</name>
    <dbReference type="NCBI Taxonomy" id="2793733"/>
    <lineage>
        <taxon>Viruses</taxon>
        <taxon>Riboviria</taxon>
        <taxon>Orthornavirae</taxon>
        <taxon>Negarnaviricota</taxon>
        <taxon>Haploviricotina</taxon>
        <taxon>Monjiviricetes</taxon>
        <taxon>Mononegavirales</taxon>
        <taxon>Rhabdoviridae</taxon>
        <taxon>Betarhabdovirinae</taxon>
        <taxon>Alphacytorhabdovirus</taxon>
        <taxon>Alphacytorhabdovirus nymphaeae</taxon>
        <taxon>Cytorhabdovirus nymphaeae</taxon>
    </lineage>
</organism>
<accession>A0A8D9PGS7</accession>
<protein>
    <submittedName>
        <fullName evidence="2">P3</fullName>
    </submittedName>
</protein>
<name>A0A8D9PGS7_9RHAB</name>
<reference evidence="2" key="2">
    <citation type="journal article" date="2021" name="Viruses">
        <title>Illuminating the Plant Rhabdovirus Landscape through Metatranscriptomics Data.</title>
        <authorList>
            <person name="Bejerman N."/>
            <person name="Dietzgen R.G."/>
            <person name="Debat H."/>
        </authorList>
    </citation>
    <scope>NUCLEOTIDE SEQUENCE</scope>
</reference>
<dbReference type="Proteomes" id="UP001161595">
    <property type="component" value="Segment"/>
</dbReference>
<evidence type="ECO:0000313" key="2">
    <source>
        <dbReference type="EMBL" id="DAF42341.1"/>
    </source>
</evidence>
<feature type="compositionally biased region" description="Polar residues" evidence="1">
    <location>
        <begin position="191"/>
        <end position="206"/>
    </location>
</feature>
<proteinExistence type="predicted"/>
<evidence type="ECO:0000256" key="1">
    <source>
        <dbReference type="SAM" id="MobiDB-lite"/>
    </source>
</evidence>
<sequence>MNKDLEFKFKTELQQKDDNGDMALTRRLSIWQKLTTSLLDNVHIEKMTISYTSRAGQLAKGLIRLRIIDNRIVNDEMYDESSEENGNILYEVVFDVGQDMVVTWAHDISLCASDVLGNVESPIILRTKIMDCNFKPGFSLGLLRVKVSVSTSEMIHRVKRRSSTGAATVLPAVRGPEMCDLRAAEKPYASCSGSSGNITTQSSVANTRGLMELRRSVSHRTPRSAMLL</sequence>
<reference evidence="2" key="1">
    <citation type="journal article" date="2021" name="J. Anim. Genet.">
        <title>Illuminating the plant rhabdovirus landscape through metatranscriptomics data.</title>
        <authorList>
            <person name="Bejerman N."/>
            <person name="Dietzgen R.G."/>
            <person name="Debat H."/>
        </authorList>
    </citation>
    <scope>NUCLEOTIDE SEQUENCE</scope>
</reference>
<dbReference type="RefSeq" id="YP_010802294.1">
    <property type="nucleotide sequence ID" value="NC_076979.1"/>
</dbReference>
<feature type="region of interest" description="Disordered" evidence="1">
    <location>
        <begin position="191"/>
        <end position="228"/>
    </location>
</feature>
<dbReference type="GeneID" id="80541020"/>
<keyword evidence="3" id="KW-1185">Reference proteome</keyword>
<evidence type="ECO:0000313" key="3">
    <source>
        <dbReference type="Proteomes" id="UP001161595"/>
    </source>
</evidence>
<dbReference type="EMBL" id="BK014307">
    <property type="protein sequence ID" value="DAF42341.1"/>
    <property type="molecule type" value="Viral_cRNA"/>
</dbReference>